<sequence>MWPSCDLGVLAAYGKIIPKDVILNTKYGIFNIHPSLLPKYKGASPVQAAITNGEQTTGVTIIKMDEKLDHGPILSSFREDINPDDTTGSLRERLFQRSAQFVVDLIPNYLSGKIKPKKQDHAKATLTKILKREDGFIDAERFTSEARKVERLIRAMQPWPGAWTYVNLGQNLKKRLKILQAHLENGKLLLDKVQLEGKTPVSFEEFKRGYPDFEFS</sequence>
<dbReference type="Proteomes" id="UP000034611">
    <property type="component" value="Unassembled WGS sequence"/>
</dbReference>
<evidence type="ECO:0000256" key="4">
    <source>
        <dbReference type="ARBA" id="ARBA00022917"/>
    </source>
</evidence>
<dbReference type="Pfam" id="PF00551">
    <property type="entry name" value="Formyl_trans_N"/>
    <property type="match status" value="1"/>
</dbReference>
<dbReference type="SUPFAM" id="SSF50486">
    <property type="entry name" value="FMT C-terminal domain-like"/>
    <property type="match status" value="1"/>
</dbReference>
<keyword evidence="4" id="KW-0648">Protein biosynthesis</keyword>
<reference evidence="7 8" key="1">
    <citation type="journal article" date="2015" name="Nature">
        <title>rRNA introns, odd ribosomes, and small enigmatic genomes across a large radiation of phyla.</title>
        <authorList>
            <person name="Brown C.T."/>
            <person name="Hug L.A."/>
            <person name="Thomas B.C."/>
            <person name="Sharon I."/>
            <person name="Castelle C.J."/>
            <person name="Singh A."/>
            <person name="Wilkins M.J."/>
            <person name="Williams K.H."/>
            <person name="Banfield J.F."/>
        </authorList>
    </citation>
    <scope>NUCLEOTIDE SEQUENCE [LARGE SCALE GENOMIC DNA]</scope>
</reference>
<name>A0A0G1EZ94_9BACT</name>
<evidence type="ECO:0000259" key="6">
    <source>
        <dbReference type="Pfam" id="PF02911"/>
    </source>
</evidence>
<proteinExistence type="inferred from homology"/>
<dbReference type="AlphaFoldDB" id="A0A0G1EZ94"/>
<dbReference type="PATRIC" id="fig|1618585.3.peg.369"/>
<dbReference type="PANTHER" id="PTHR11138">
    <property type="entry name" value="METHIONYL-TRNA FORMYLTRANSFERASE"/>
    <property type="match status" value="1"/>
</dbReference>
<dbReference type="PROSITE" id="PS00373">
    <property type="entry name" value="GART"/>
    <property type="match status" value="1"/>
</dbReference>
<dbReference type="CDD" id="cd08646">
    <property type="entry name" value="FMT_core_Met-tRNA-FMT_N"/>
    <property type="match status" value="1"/>
</dbReference>
<dbReference type="SUPFAM" id="SSF53328">
    <property type="entry name" value="Formyltransferase"/>
    <property type="match status" value="1"/>
</dbReference>
<dbReference type="Gene3D" id="3.40.50.12230">
    <property type="match status" value="1"/>
</dbReference>
<comment type="similarity">
    <text evidence="1">Belongs to the Fmt family.</text>
</comment>
<evidence type="ECO:0000256" key="3">
    <source>
        <dbReference type="ARBA" id="ARBA00022679"/>
    </source>
</evidence>
<evidence type="ECO:0000256" key="2">
    <source>
        <dbReference type="ARBA" id="ARBA00012261"/>
    </source>
</evidence>
<dbReference type="InterPro" id="IPR044135">
    <property type="entry name" value="Met-tRNA-FMT_C"/>
</dbReference>
<dbReference type="InterPro" id="IPR002376">
    <property type="entry name" value="Formyl_transf_N"/>
</dbReference>
<dbReference type="InterPro" id="IPR005793">
    <property type="entry name" value="Formyl_trans_C"/>
</dbReference>
<feature type="domain" description="Formyl transferase N-terminal" evidence="5">
    <location>
        <begin position="5"/>
        <end position="103"/>
    </location>
</feature>
<accession>A0A0G1EZ94</accession>
<dbReference type="Pfam" id="PF02911">
    <property type="entry name" value="Formyl_trans_C"/>
    <property type="match status" value="1"/>
</dbReference>
<protein>
    <recommendedName>
        <fullName evidence="2">methionyl-tRNA formyltransferase</fullName>
        <ecNumber evidence="2">2.1.2.9</ecNumber>
    </recommendedName>
</protein>
<gene>
    <name evidence="7" type="ORF">UV56_C0034G0005</name>
</gene>
<evidence type="ECO:0000256" key="1">
    <source>
        <dbReference type="ARBA" id="ARBA00010699"/>
    </source>
</evidence>
<feature type="domain" description="Formyl transferase C-terminal" evidence="6">
    <location>
        <begin position="130"/>
        <end position="185"/>
    </location>
</feature>
<dbReference type="InterPro" id="IPR041711">
    <property type="entry name" value="Met-tRNA-FMT_N"/>
</dbReference>
<dbReference type="InterPro" id="IPR036477">
    <property type="entry name" value="Formyl_transf_N_sf"/>
</dbReference>
<evidence type="ECO:0000259" key="5">
    <source>
        <dbReference type="Pfam" id="PF00551"/>
    </source>
</evidence>
<dbReference type="InterPro" id="IPR011034">
    <property type="entry name" value="Formyl_transferase-like_C_sf"/>
</dbReference>
<dbReference type="GO" id="GO:0004479">
    <property type="term" value="F:methionyl-tRNA formyltransferase activity"/>
    <property type="evidence" value="ECO:0007669"/>
    <property type="project" value="UniProtKB-EC"/>
</dbReference>
<dbReference type="EMBL" id="LCEY01000034">
    <property type="protein sequence ID" value="KKS79948.1"/>
    <property type="molecule type" value="Genomic_DNA"/>
</dbReference>
<dbReference type="EC" id="2.1.2.9" evidence="2"/>
<keyword evidence="3 7" id="KW-0808">Transferase</keyword>
<dbReference type="PANTHER" id="PTHR11138:SF5">
    <property type="entry name" value="METHIONYL-TRNA FORMYLTRANSFERASE, MITOCHONDRIAL"/>
    <property type="match status" value="1"/>
</dbReference>
<evidence type="ECO:0000313" key="7">
    <source>
        <dbReference type="EMBL" id="KKS79948.1"/>
    </source>
</evidence>
<dbReference type="CDD" id="cd08704">
    <property type="entry name" value="Met_tRNA_FMT_C"/>
    <property type="match status" value="1"/>
</dbReference>
<dbReference type="InterPro" id="IPR001555">
    <property type="entry name" value="GART_AS"/>
</dbReference>
<dbReference type="GO" id="GO:0005829">
    <property type="term" value="C:cytosol"/>
    <property type="evidence" value="ECO:0007669"/>
    <property type="project" value="TreeGrafter"/>
</dbReference>
<evidence type="ECO:0000313" key="8">
    <source>
        <dbReference type="Proteomes" id="UP000034611"/>
    </source>
</evidence>
<organism evidence="7 8">
    <name type="scientific">Candidatus Woesebacteria bacterium GW2011_GWC1_43_10b</name>
    <dbReference type="NCBI Taxonomy" id="1618585"/>
    <lineage>
        <taxon>Bacteria</taxon>
        <taxon>Candidatus Woeseibacteriota</taxon>
    </lineage>
</organism>
<comment type="caution">
    <text evidence="7">The sequence shown here is derived from an EMBL/GenBank/DDBJ whole genome shotgun (WGS) entry which is preliminary data.</text>
</comment>